<dbReference type="RefSeq" id="WP_151157676.1">
    <property type="nucleotide sequence ID" value="NZ_VZRA01000004.1"/>
</dbReference>
<proteinExistence type="predicted"/>
<feature type="transmembrane region" description="Helical" evidence="1">
    <location>
        <begin position="12"/>
        <end position="29"/>
    </location>
</feature>
<gene>
    <name evidence="2" type="ORF">F6V30_14515</name>
</gene>
<evidence type="ECO:0000256" key="1">
    <source>
        <dbReference type="SAM" id="Phobius"/>
    </source>
</evidence>
<evidence type="ECO:0000313" key="2">
    <source>
        <dbReference type="EMBL" id="KAB0669045.1"/>
    </source>
</evidence>
<keyword evidence="3" id="KW-1185">Reference proteome</keyword>
<accession>A0ABQ6TLC3</accession>
<evidence type="ECO:0000313" key="3">
    <source>
        <dbReference type="Proteomes" id="UP000798046"/>
    </source>
</evidence>
<comment type="caution">
    <text evidence="2">The sequence shown here is derived from an EMBL/GenBank/DDBJ whole genome shotgun (WGS) entry which is preliminary data.</text>
</comment>
<reference evidence="2 3" key="1">
    <citation type="journal article" date="2020" name="Microorganisms">
        <title>Description of Three Novel Members in the Family Geobacteraceae, Oryzomonas japonicum gen. nov., sp. nov., Oryzomonas sagensis sp. nov., and Oryzomonas ruber sp. nov.</title>
        <authorList>
            <person name="Xu Z."/>
            <person name="Masuda Y."/>
            <person name="Hayakawa C."/>
            <person name="Ushijima N."/>
            <person name="Kawano K."/>
            <person name="Shiratori Y."/>
            <person name="Senoo K."/>
            <person name="Itoh H."/>
        </authorList>
    </citation>
    <scope>NUCLEOTIDE SEQUENCE [LARGE SCALE GENOMIC DNA]</scope>
    <source>
        <strain evidence="2 3">Red100</strain>
    </source>
</reference>
<keyword evidence="1" id="KW-1133">Transmembrane helix</keyword>
<name>A0ABQ6TLC3_9BACT</name>
<sequence length="207" mass="23971">MYEIDWTELVKIIISAWVATVATIALSTWRRQSKAQRQIDFMDELTNSVHEFVDLMSTPIHVVRHIKIKIECHKDMIGQRTDVTYPEAIVYIEKYGIEDSSRLFECLKVSSPALAKICSLATKGQVLGFRSYEQCIKTCQMLSWQHGKLQAVATIIGDASMNWQNPEVQKSLNMLMQIDPEEIFTQLQTQNIEFLEFVKTNYEKIFK</sequence>
<protein>
    <recommendedName>
        <fullName evidence="4">DUF4116 domain-containing protein</fullName>
    </recommendedName>
</protein>
<dbReference type="EMBL" id="VZRA01000004">
    <property type="protein sequence ID" value="KAB0669045.1"/>
    <property type="molecule type" value="Genomic_DNA"/>
</dbReference>
<evidence type="ECO:0008006" key="4">
    <source>
        <dbReference type="Google" id="ProtNLM"/>
    </source>
</evidence>
<keyword evidence="1" id="KW-0472">Membrane</keyword>
<organism evidence="2 3">
    <name type="scientific">Oryzomonas sagensis</name>
    <dbReference type="NCBI Taxonomy" id="2603857"/>
    <lineage>
        <taxon>Bacteria</taxon>
        <taxon>Pseudomonadati</taxon>
        <taxon>Thermodesulfobacteriota</taxon>
        <taxon>Desulfuromonadia</taxon>
        <taxon>Geobacterales</taxon>
        <taxon>Geobacteraceae</taxon>
        <taxon>Oryzomonas</taxon>
    </lineage>
</organism>
<keyword evidence="1" id="KW-0812">Transmembrane</keyword>
<dbReference type="Proteomes" id="UP000798046">
    <property type="component" value="Unassembled WGS sequence"/>
</dbReference>